<accession>A0A4Y8IN12</accession>
<dbReference type="RefSeq" id="WP_134340428.1">
    <property type="nucleotide sequence ID" value="NZ_SOPW01000010.1"/>
</dbReference>
<feature type="domain" description="ABC-type glycine betaine transport system substrate-binding" evidence="2">
    <location>
        <begin position="31"/>
        <end position="298"/>
    </location>
</feature>
<dbReference type="Proteomes" id="UP000297975">
    <property type="component" value="Unassembled WGS sequence"/>
</dbReference>
<keyword evidence="1" id="KW-0732">Signal</keyword>
<dbReference type="Gene3D" id="3.40.190.10">
    <property type="entry name" value="Periplasmic binding protein-like II"/>
    <property type="match status" value="1"/>
</dbReference>
<name>A0A4Y8IN12_9BACI</name>
<reference evidence="3 4" key="1">
    <citation type="submission" date="2019-03" db="EMBL/GenBank/DDBJ databases">
        <authorList>
            <person name="He R.-H."/>
        </authorList>
    </citation>
    <scope>NUCLEOTIDE SEQUENCE [LARGE SCALE GENOMIC DNA]</scope>
    <source>
        <strain evidence="4">SH 714</strain>
    </source>
</reference>
<dbReference type="OrthoDB" id="9801163at2"/>
<protein>
    <submittedName>
        <fullName evidence="3">Glycine/betaine ABC transporter substrate-binding protein</fullName>
    </submittedName>
</protein>
<dbReference type="GO" id="GO:0043190">
    <property type="term" value="C:ATP-binding cassette (ABC) transporter complex"/>
    <property type="evidence" value="ECO:0007669"/>
    <property type="project" value="InterPro"/>
</dbReference>
<feature type="signal peptide" evidence="1">
    <location>
        <begin position="1"/>
        <end position="20"/>
    </location>
</feature>
<dbReference type="AlphaFoldDB" id="A0A4Y8IN12"/>
<evidence type="ECO:0000256" key="1">
    <source>
        <dbReference type="SAM" id="SignalP"/>
    </source>
</evidence>
<evidence type="ECO:0000313" key="4">
    <source>
        <dbReference type="Proteomes" id="UP000297975"/>
    </source>
</evidence>
<dbReference type="SUPFAM" id="SSF53850">
    <property type="entry name" value="Periplasmic binding protein-like II"/>
    <property type="match status" value="1"/>
</dbReference>
<dbReference type="PROSITE" id="PS51257">
    <property type="entry name" value="PROKAR_LIPOPROTEIN"/>
    <property type="match status" value="1"/>
</dbReference>
<dbReference type="Gene3D" id="3.40.190.120">
    <property type="entry name" value="Osmoprotection protein (prox), domain 2"/>
    <property type="match status" value="1"/>
</dbReference>
<proteinExistence type="predicted"/>
<organism evidence="3 4">
    <name type="scientific">Filobacillus milosensis</name>
    <dbReference type="NCBI Taxonomy" id="94137"/>
    <lineage>
        <taxon>Bacteria</taxon>
        <taxon>Bacillati</taxon>
        <taxon>Bacillota</taxon>
        <taxon>Bacilli</taxon>
        <taxon>Bacillales</taxon>
        <taxon>Bacillaceae</taxon>
        <taxon>Filobacillus</taxon>
    </lineage>
</organism>
<dbReference type="GO" id="GO:0022857">
    <property type="term" value="F:transmembrane transporter activity"/>
    <property type="evidence" value="ECO:0007669"/>
    <property type="project" value="InterPro"/>
</dbReference>
<dbReference type="InterPro" id="IPR007210">
    <property type="entry name" value="ABC_Gly_betaine_transp_sub-bd"/>
</dbReference>
<evidence type="ECO:0000259" key="2">
    <source>
        <dbReference type="Pfam" id="PF04069"/>
    </source>
</evidence>
<feature type="chain" id="PRO_5038523360" evidence="1">
    <location>
        <begin position="21"/>
        <end position="303"/>
    </location>
</feature>
<evidence type="ECO:0000313" key="3">
    <source>
        <dbReference type="EMBL" id="TFB19630.1"/>
    </source>
</evidence>
<dbReference type="EMBL" id="SOPW01000010">
    <property type="protein sequence ID" value="TFB19630.1"/>
    <property type="molecule type" value="Genomic_DNA"/>
</dbReference>
<dbReference type="CDD" id="cd13528">
    <property type="entry name" value="PBP2_osmoprotectants"/>
    <property type="match status" value="1"/>
</dbReference>
<dbReference type="Pfam" id="PF04069">
    <property type="entry name" value="OpuAC"/>
    <property type="match status" value="1"/>
</dbReference>
<keyword evidence="4" id="KW-1185">Reference proteome</keyword>
<sequence>MRKKLIGFIATLLLISLLSACGIGSSGDGDKEIVIGGKPWTEQFILPHIIGQYLEANTDFSVQYETGLGEVAVLTPAIDDGDIDVYVEYTGTGLEAVLNEQAKEGESSDSVLKRVRKGYEEEFNVTWLKPLGFENTYTLAYHPDSGYDAETFSDLVEVSKNEDMLFGAPHAFYEREGDGYEAMIDTYPFEFSDTKPLDANVMYEAVNNQEVDLIPAFTTDGRIERYNLGTTKDNKGFFPKYDAVPLVRMETLEKYPDLEEAINGLAGKISEEEMQEMNAKVDIDGMKAEDVAEEFLKEKGLIE</sequence>
<comment type="caution">
    <text evidence="3">The sequence shown here is derived from an EMBL/GenBank/DDBJ whole genome shotgun (WGS) entry which is preliminary data.</text>
</comment>
<gene>
    <name evidence="3" type="ORF">E3U55_10775</name>
</gene>